<comment type="caution">
    <text evidence="1">The sequence shown here is derived from an EMBL/GenBank/DDBJ whole genome shotgun (WGS) entry which is preliminary data.</text>
</comment>
<dbReference type="Proteomes" id="UP001200034">
    <property type="component" value="Unassembled WGS sequence"/>
</dbReference>
<sequence>MASYELYDKVNIWWFAADFCQARYGKYHESGNNSCTLISLIFANKLNKSSSFSNDVGKLPSQIWNYIGYSINDGNKVYHDHAPETLNISVPAAILAIVPHKKIDFQLAEWFYTQVDVDIYDKEGASEELAGILTTTLKVFKQADWEKPSHLFAAIIADSRTVMFSFDLKSSVAAFFDSHQHGENSGAVYAQTTIDNIENLMLWYISMLDTSFSSCPDMYEIAFLSSHRNLAEQITP</sequence>
<name>A0AAD4KA68_9MUSC</name>
<accession>A0AAD4KA68</accession>
<evidence type="ECO:0000313" key="2">
    <source>
        <dbReference type="Proteomes" id="UP001200034"/>
    </source>
</evidence>
<dbReference type="PANTHER" id="PTHR37962">
    <property type="entry name" value="MALE STERILE (3) 76CA"/>
    <property type="match status" value="1"/>
</dbReference>
<feature type="non-terminal residue" evidence="1">
    <location>
        <position position="236"/>
    </location>
</feature>
<dbReference type="AlphaFoldDB" id="A0AAD4KA68"/>
<gene>
    <name evidence="1" type="ORF">KR093_005847</name>
</gene>
<dbReference type="PANTHER" id="PTHR37962:SF2">
    <property type="entry name" value="MALE STERILE (3) 76CA"/>
    <property type="match status" value="1"/>
</dbReference>
<keyword evidence="2" id="KW-1185">Reference proteome</keyword>
<evidence type="ECO:0000313" key="1">
    <source>
        <dbReference type="EMBL" id="KAH8387243.1"/>
    </source>
</evidence>
<organism evidence="1 2">
    <name type="scientific">Drosophila rubida</name>
    <dbReference type="NCBI Taxonomy" id="30044"/>
    <lineage>
        <taxon>Eukaryota</taxon>
        <taxon>Metazoa</taxon>
        <taxon>Ecdysozoa</taxon>
        <taxon>Arthropoda</taxon>
        <taxon>Hexapoda</taxon>
        <taxon>Insecta</taxon>
        <taxon>Pterygota</taxon>
        <taxon>Neoptera</taxon>
        <taxon>Endopterygota</taxon>
        <taxon>Diptera</taxon>
        <taxon>Brachycera</taxon>
        <taxon>Muscomorpha</taxon>
        <taxon>Ephydroidea</taxon>
        <taxon>Drosophilidae</taxon>
        <taxon>Drosophila</taxon>
    </lineage>
</organism>
<dbReference type="EMBL" id="JAJJHW010000095">
    <property type="protein sequence ID" value="KAH8387243.1"/>
    <property type="molecule type" value="Genomic_DNA"/>
</dbReference>
<proteinExistence type="predicted"/>
<reference evidence="1" key="1">
    <citation type="journal article" date="2021" name="Mol. Ecol. Resour.">
        <title>Phylogenomic analyses of the genus Drosophila reveals genomic signals of climate adaptation.</title>
        <authorList>
            <person name="Li F."/>
            <person name="Rane R.V."/>
            <person name="Luria V."/>
            <person name="Xiong Z."/>
            <person name="Chen J."/>
            <person name="Li Z."/>
            <person name="Catullo R.A."/>
            <person name="Griffin P.C."/>
            <person name="Schiffer M."/>
            <person name="Pearce S."/>
            <person name="Lee S.F."/>
            <person name="McElroy K."/>
            <person name="Stocker A."/>
            <person name="Shirriffs J."/>
            <person name="Cockerell F."/>
            <person name="Coppin C."/>
            <person name="Sgro C.M."/>
            <person name="Karger A."/>
            <person name="Cain J.W."/>
            <person name="Weber J.A."/>
            <person name="Santpere G."/>
            <person name="Kirschner M.W."/>
            <person name="Hoffmann A.A."/>
            <person name="Oakeshott J.G."/>
            <person name="Zhang G."/>
        </authorList>
    </citation>
    <scope>NUCLEOTIDE SEQUENCE</scope>
    <source>
        <strain evidence="1">BGI-SZ-2011g</strain>
    </source>
</reference>
<protein>
    <submittedName>
        <fullName evidence="1">Uncharacterized protein</fullName>
    </submittedName>
</protein>